<dbReference type="PANTHER" id="PTHR43549">
    <property type="entry name" value="MULTIDRUG RESISTANCE PROTEIN YPNP-RELATED"/>
    <property type="match status" value="1"/>
</dbReference>
<feature type="transmembrane region" description="Helical" evidence="7">
    <location>
        <begin position="321"/>
        <end position="342"/>
    </location>
</feature>
<keyword evidence="4 7" id="KW-0812">Transmembrane</keyword>
<dbReference type="InterPro" id="IPR052031">
    <property type="entry name" value="Membrane_Transporter-Flippase"/>
</dbReference>
<proteinExistence type="predicted"/>
<feature type="transmembrane region" description="Helical" evidence="7">
    <location>
        <begin position="107"/>
        <end position="126"/>
    </location>
</feature>
<keyword evidence="2" id="KW-0813">Transport</keyword>
<dbReference type="AlphaFoldDB" id="A0A9D1Q9A2"/>
<comment type="subcellular location">
    <subcellularLocation>
        <location evidence="1">Cell membrane</location>
        <topology evidence="1">Multi-pass membrane protein</topology>
    </subcellularLocation>
</comment>
<feature type="transmembrane region" description="Helical" evidence="7">
    <location>
        <begin position="373"/>
        <end position="392"/>
    </location>
</feature>
<protein>
    <submittedName>
        <fullName evidence="8">MATE family efflux transporter</fullName>
    </submittedName>
</protein>
<dbReference type="InterPro" id="IPR048279">
    <property type="entry name" value="MdtK-like"/>
</dbReference>
<feature type="transmembrane region" description="Helical" evidence="7">
    <location>
        <begin position="34"/>
        <end position="56"/>
    </location>
</feature>
<feature type="transmembrane region" description="Helical" evidence="7">
    <location>
        <begin position="202"/>
        <end position="221"/>
    </location>
</feature>
<keyword evidence="5 7" id="KW-1133">Transmembrane helix</keyword>
<feature type="transmembrane region" description="Helical" evidence="7">
    <location>
        <begin position="62"/>
        <end position="86"/>
    </location>
</feature>
<comment type="caution">
    <text evidence="8">The sequence shown here is derived from an EMBL/GenBank/DDBJ whole genome shotgun (WGS) entry which is preliminary data.</text>
</comment>
<dbReference type="GO" id="GO:0042910">
    <property type="term" value="F:xenobiotic transmembrane transporter activity"/>
    <property type="evidence" value="ECO:0007669"/>
    <property type="project" value="InterPro"/>
</dbReference>
<organism evidence="8 9">
    <name type="scientific">Candidatus Faecalibacterium intestinigallinarum</name>
    <dbReference type="NCBI Taxonomy" id="2838581"/>
    <lineage>
        <taxon>Bacteria</taxon>
        <taxon>Bacillati</taxon>
        <taxon>Bacillota</taxon>
        <taxon>Clostridia</taxon>
        <taxon>Eubacteriales</taxon>
        <taxon>Oscillospiraceae</taxon>
        <taxon>Faecalibacterium</taxon>
    </lineage>
</organism>
<reference evidence="8" key="1">
    <citation type="journal article" date="2021" name="PeerJ">
        <title>Extensive microbial diversity within the chicken gut microbiome revealed by metagenomics and culture.</title>
        <authorList>
            <person name="Gilroy R."/>
            <person name="Ravi A."/>
            <person name="Getino M."/>
            <person name="Pursley I."/>
            <person name="Horton D.L."/>
            <person name="Alikhan N.F."/>
            <person name="Baker D."/>
            <person name="Gharbi K."/>
            <person name="Hall N."/>
            <person name="Watson M."/>
            <person name="Adriaenssens E.M."/>
            <person name="Foster-Nyarko E."/>
            <person name="Jarju S."/>
            <person name="Secka A."/>
            <person name="Antonio M."/>
            <person name="Oren A."/>
            <person name="Chaudhuri R.R."/>
            <person name="La Ragione R."/>
            <person name="Hildebrand F."/>
            <person name="Pallen M.J."/>
        </authorList>
    </citation>
    <scope>NUCLEOTIDE SEQUENCE</scope>
    <source>
        <strain evidence="8">ChiHcolR34-3080</strain>
    </source>
</reference>
<dbReference type="PANTHER" id="PTHR43549:SF3">
    <property type="entry name" value="MULTIDRUG RESISTANCE PROTEIN YPNP-RELATED"/>
    <property type="match status" value="1"/>
</dbReference>
<feature type="transmembrane region" description="Helical" evidence="7">
    <location>
        <begin position="429"/>
        <end position="451"/>
    </location>
</feature>
<dbReference type="PIRSF" id="PIRSF006603">
    <property type="entry name" value="DinF"/>
    <property type="match status" value="1"/>
</dbReference>
<keyword evidence="6 7" id="KW-0472">Membrane</keyword>
<dbReference type="InterPro" id="IPR002528">
    <property type="entry name" value="MATE_fam"/>
</dbReference>
<name>A0A9D1Q9A2_9FIRM</name>
<reference evidence="8" key="2">
    <citation type="submission" date="2021-04" db="EMBL/GenBank/DDBJ databases">
        <authorList>
            <person name="Gilroy R."/>
        </authorList>
    </citation>
    <scope>NUCLEOTIDE SEQUENCE</scope>
    <source>
        <strain evidence="8">ChiHcolR34-3080</strain>
    </source>
</reference>
<sequence length="461" mass="49256">MELKAELTAKDERFREESLNGPMWKVILKIGTPLALYQLLSQAFTILDTMMAAHISEESVSAVAYLAQLNAILSAVGGGLAVGAGIQISRAYGEGDLAMVRRRISSLYALCLGVGVALLALILPFTSAFLRLAGTPELLIEAGSQYFVVQLFVMVVTFVNNVYIAVERARGNAGRIFRLNLMVIVTKLSLTALFVYVMDGTLVMIAAASLASQLLLFGFALKNSICGKSAFSFSAQAVTAQREVVAPMVSNSVPVIAERAFFAFGKTIVNAMCGVYGPLMVGAMGVSNNMGGITTNPQNGYEEGASAIISQNYGAGKYHRVLQAFAAVLAVNVAMSAVISGLELWQMDLLASLFDSGSAEFHDMIVLVYRYEALGAVPLGINASVLALLYGLGKTRLTLLLNVARVFVFRIPVFWFLQNFTNLGEASVGVVMMVSNVSVTVMAVVVAAAVIRQFKRSYALA</sequence>
<evidence type="ECO:0000313" key="9">
    <source>
        <dbReference type="Proteomes" id="UP000823933"/>
    </source>
</evidence>
<evidence type="ECO:0000256" key="1">
    <source>
        <dbReference type="ARBA" id="ARBA00004651"/>
    </source>
</evidence>
<evidence type="ECO:0000256" key="4">
    <source>
        <dbReference type="ARBA" id="ARBA00022692"/>
    </source>
</evidence>
<dbReference type="GO" id="GO:0015297">
    <property type="term" value="F:antiporter activity"/>
    <property type="evidence" value="ECO:0007669"/>
    <property type="project" value="InterPro"/>
</dbReference>
<evidence type="ECO:0000313" key="8">
    <source>
        <dbReference type="EMBL" id="HIW08278.1"/>
    </source>
</evidence>
<evidence type="ECO:0000256" key="3">
    <source>
        <dbReference type="ARBA" id="ARBA00022475"/>
    </source>
</evidence>
<dbReference type="Pfam" id="PF01554">
    <property type="entry name" value="MatE"/>
    <property type="match status" value="2"/>
</dbReference>
<gene>
    <name evidence="8" type="ORF">H9890_02620</name>
</gene>
<feature type="transmembrane region" description="Helical" evidence="7">
    <location>
        <begin position="399"/>
        <end position="417"/>
    </location>
</feature>
<dbReference type="Proteomes" id="UP000823933">
    <property type="component" value="Unassembled WGS sequence"/>
</dbReference>
<keyword evidence="3" id="KW-1003">Cell membrane</keyword>
<evidence type="ECO:0000256" key="7">
    <source>
        <dbReference type="SAM" id="Phobius"/>
    </source>
</evidence>
<evidence type="ECO:0000256" key="6">
    <source>
        <dbReference type="ARBA" id="ARBA00023136"/>
    </source>
</evidence>
<feature type="transmembrane region" description="Helical" evidence="7">
    <location>
        <begin position="176"/>
        <end position="196"/>
    </location>
</feature>
<accession>A0A9D1Q9A2</accession>
<evidence type="ECO:0000256" key="2">
    <source>
        <dbReference type="ARBA" id="ARBA00022448"/>
    </source>
</evidence>
<dbReference type="EMBL" id="DXHQ01000032">
    <property type="protein sequence ID" value="HIW08278.1"/>
    <property type="molecule type" value="Genomic_DNA"/>
</dbReference>
<feature type="transmembrane region" description="Helical" evidence="7">
    <location>
        <begin position="146"/>
        <end position="164"/>
    </location>
</feature>
<dbReference type="GO" id="GO:0005886">
    <property type="term" value="C:plasma membrane"/>
    <property type="evidence" value="ECO:0007669"/>
    <property type="project" value="UniProtKB-SubCell"/>
</dbReference>
<evidence type="ECO:0000256" key="5">
    <source>
        <dbReference type="ARBA" id="ARBA00022989"/>
    </source>
</evidence>